<evidence type="ECO:0000256" key="3">
    <source>
        <dbReference type="ARBA" id="ARBA00023015"/>
    </source>
</evidence>
<sequence>MNCLNNGAMAAMAAALSAKSSVGSDKTQMHLYLDRLKAMVPQCPKNRKVSRQELIEHVIDYISDLQDTLQSRLRQPSRKSHGRRQLQRLLRPAASVRRIRPPTSPVLRSFHRKLSLSTAG</sequence>
<evidence type="ECO:0000259" key="6">
    <source>
        <dbReference type="PROSITE" id="PS50888"/>
    </source>
</evidence>
<dbReference type="EMBL" id="QCYY01002776">
    <property type="protein sequence ID" value="ROT67697.1"/>
    <property type="molecule type" value="Genomic_DNA"/>
</dbReference>
<evidence type="ECO:0000313" key="8">
    <source>
        <dbReference type="Proteomes" id="UP000283509"/>
    </source>
</evidence>
<dbReference type="Proteomes" id="UP000283509">
    <property type="component" value="Unassembled WGS sequence"/>
</dbReference>
<dbReference type="PROSITE" id="PS50888">
    <property type="entry name" value="BHLH"/>
    <property type="match status" value="1"/>
</dbReference>
<dbReference type="PANTHER" id="PTHR11723:SF17">
    <property type="entry name" value="PROTEIN EXTRA-MACROCHAETAE"/>
    <property type="match status" value="1"/>
</dbReference>
<dbReference type="InterPro" id="IPR011598">
    <property type="entry name" value="bHLH_dom"/>
</dbReference>
<dbReference type="AlphaFoldDB" id="A0A423SU18"/>
<comment type="subcellular location">
    <subcellularLocation>
        <location evidence="1">Nucleus</location>
    </subcellularLocation>
</comment>
<organism evidence="7 8">
    <name type="scientific">Penaeus vannamei</name>
    <name type="common">Whiteleg shrimp</name>
    <name type="synonym">Litopenaeus vannamei</name>
    <dbReference type="NCBI Taxonomy" id="6689"/>
    <lineage>
        <taxon>Eukaryota</taxon>
        <taxon>Metazoa</taxon>
        <taxon>Ecdysozoa</taxon>
        <taxon>Arthropoda</taxon>
        <taxon>Crustacea</taxon>
        <taxon>Multicrustacea</taxon>
        <taxon>Malacostraca</taxon>
        <taxon>Eumalacostraca</taxon>
        <taxon>Eucarida</taxon>
        <taxon>Decapoda</taxon>
        <taxon>Dendrobranchiata</taxon>
        <taxon>Penaeoidea</taxon>
        <taxon>Penaeidae</taxon>
        <taxon>Penaeus</taxon>
    </lineage>
</organism>
<dbReference type="GO" id="GO:0032922">
    <property type="term" value="P:circadian regulation of gene expression"/>
    <property type="evidence" value="ECO:0007669"/>
    <property type="project" value="TreeGrafter"/>
</dbReference>
<protein>
    <submittedName>
        <fullName evidence="7">Extra macrochaetae-like protein</fullName>
    </submittedName>
</protein>
<dbReference type="GO" id="GO:0046983">
    <property type="term" value="F:protein dimerization activity"/>
    <property type="evidence" value="ECO:0007669"/>
    <property type="project" value="InterPro"/>
</dbReference>
<dbReference type="InterPro" id="IPR026052">
    <property type="entry name" value="DNA-bd_prot-inh"/>
</dbReference>
<evidence type="ECO:0000256" key="2">
    <source>
        <dbReference type="ARBA" id="ARBA00022491"/>
    </source>
</evidence>
<keyword evidence="4" id="KW-0804">Transcription</keyword>
<dbReference type="GO" id="GO:0000122">
    <property type="term" value="P:negative regulation of transcription by RNA polymerase II"/>
    <property type="evidence" value="ECO:0007669"/>
    <property type="project" value="InterPro"/>
</dbReference>
<dbReference type="OrthoDB" id="10047910at2759"/>
<comment type="caution">
    <text evidence="7">The sequence shown here is derived from an EMBL/GenBank/DDBJ whole genome shotgun (WGS) entry which is preliminary data.</text>
</comment>
<gene>
    <name evidence="7" type="ORF">C7M84_014211</name>
</gene>
<dbReference type="InterPro" id="IPR036638">
    <property type="entry name" value="HLH_DNA-bd_sf"/>
</dbReference>
<keyword evidence="3" id="KW-0805">Transcription regulation</keyword>
<dbReference type="GO" id="GO:0005634">
    <property type="term" value="C:nucleus"/>
    <property type="evidence" value="ECO:0007669"/>
    <property type="project" value="UniProtKB-SubCell"/>
</dbReference>
<dbReference type="Gene3D" id="4.10.280.10">
    <property type="entry name" value="Helix-loop-helix DNA-binding domain"/>
    <property type="match status" value="1"/>
</dbReference>
<evidence type="ECO:0000256" key="4">
    <source>
        <dbReference type="ARBA" id="ARBA00023163"/>
    </source>
</evidence>
<feature type="domain" description="BHLH" evidence="6">
    <location>
        <begin position="13"/>
        <end position="65"/>
    </location>
</feature>
<dbReference type="PANTHER" id="PTHR11723">
    <property type="entry name" value="DNA-BINDING PROTEIN INHIBITOR"/>
    <property type="match status" value="1"/>
</dbReference>
<keyword evidence="5" id="KW-0539">Nucleus</keyword>
<dbReference type="SUPFAM" id="SSF47459">
    <property type="entry name" value="HLH, helix-loop-helix DNA-binding domain"/>
    <property type="match status" value="1"/>
</dbReference>
<accession>A0A423SU18</accession>
<reference evidence="7 8" key="1">
    <citation type="submission" date="2018-04" db="EMBL/GenBank/DDBJ databases">
        <authorList>
            <person name="Zhang X."/>
            <person name="Yuan J."/>
            <person name="Li F."/>
            <person name="Xiang J."/>
        </authorList>
    </citation>
    <scope>NUCLEOTIDE SEQUENCE [LARGE SCALE GENOMIC DNA]</scope>
    <source>
        <tissue evidence="7">Muscle</tissue>
    </source>
</reference>
<name>A0A423SU18_PENVA</name>
<keyword evidence="2" id="KW-0678">Repressor</keyword>
<evidence type="ECO:0000256" key="1">
    <source>
        <dbReference type="ARBA" id="ARBA00004123"/>
    </source>
</evidence>
<dbReference type="GO" id="GO:0005737">
    <property type="term" value="C:cytoplasm"/>
    <property type="evidence" value="ECO:0007669"/>
    <property type="project" value="InterPro"/>
</dbReference>
<proteinExistence type="predicted"/>
<evidence type="ECO:0000313" key="7">
    <source>
        <dbReference type="EMBL" id="ROT67697.1"/>
    </source>
</evidence>
<dbReference type="GO" id="GO:0030154">
    <property type="term" value="P:cell differentiation"/>
    <property type="evidence" value="ECO:0007669"/>
    <property type="project" value="TreeGrafter"/>
</dbReference>
<reference evidence="7 8" key="2">
    <citation type="submission" date="2019-01" db="EMBL/GenBank/DDBJ databases">
        <title>The decoding of complex shrimp genome reveals the adaptation for benthos swimmer, frequently molting mechanism and breeding impact on genome.</title>
        <authorList>
            <person name="Sun Y."/>
            <person name="Gao Y."/>
            <person name="Yu Y."/>
        </authorList>
    </citation>
    <scope>NUCLEOTIDE SEQUENCE [LARGE SCALE GENOMIC DNA]</scope>
    <source>
        <tissue evidence="7">Muscle</tissue>
    </source>
</reference>
<evidence type="ECO:0000256" key="5">
    <source>
        <dbReference type="ARBA" id="ARBA00023242"/>
    </source>
</evidence>
<dbReference type="Pfam" id="PF00010">
    <property type="entry name" value="HLH"/>
    <property type="match status" value="1"/>
</dbReference>
<keyword evidence="8" id="KW-1185">Reference proteome</keyword>
<dbReference type="SMART" id="SM00353">
    <property type="entry name" value="HLH"/>
    <property type="match status" value="1"/>
</dbReference>